<comment type="caution">
    <text evidence="1">The sequence shown here is derived from an EMBL/GenBank/DDBJ whole genome shotgun (WGS) entry which is preliminary data.</text>
</comment>
<keyword evidence="2" id="KW-1185">Reference proteome</keyword>
<dbReference type="EMBL" id="JAAQPH010000002">
    <property type="protein sequence ID" value="NIA67593.1"/>
    <property type="molecule type" value="Genomic_DNA"/>
</dbReference>
<dbReference type="PROSITE" id="PS51257">
    <property type="entry name" value="PROKAR_LIPOPROTEIN"/>
    <property type="match status" value="1"/>
</dbReference>
<dbReference type="AlphaFoldDB" id="A0A967EWN9"/>
<name>A0A967EWN9_9PROT</name>
<proteinExistence type="predicted"/>
<gene>
    <name evidence="1" type="ORF">HBA54_03220</name>
</gene>
<evidence type="ECO:0000313" key="1">
    <source>
        <dbReference type="EMBL" id="NIA67593.1"/>
    </source>
</evidence>
<evidence type="ECO:0008006" key="3">
    <source>
        <dbReference type="Google" id="ProtNLM"/>
    </source>
</evidence>
<protein>
    <recommendedName>
        <fullName evidence="3">Lipoprotein</fullName>
    </recommendedName>
</protein>
<evidence type="ECO:0000313" key="2">
    <source>
        <dbReference type="Proteomes" id="UP000761264"/>
    </source>
</evidence>
<sequence>MKTFLPAGLAIAGLFLVSGCGFTEFGDTVRETVKVRGADAADTTIDNLEWGLCNAASIGSINRTYGTSDEDANRYRDFCTMHQTRAGSVVGPVPAPAEAE</sequence>
<reference evidence="1" key="1">
    <citation type="submission" date="2020-03" db="EMBL/GenBank/DDBJ databases">
        <title>Genome of Pelagibius litoralis DSM 21314T.</title>
        <authorList>
            <person name="Wang G."/>
        </authorList>
    </citation>
    <scope>NUCLEOTIDE SEQUENCE</scope>
    <source>
        <strain evidence="1">DSM 21314</strain>
    </source>
</reference>
<organism evidence="1 2">
    <name type="scientific">Pelagibius litoralis</name>
    <dbReference type="NCBI Taxonomy" id="374515"/>
    <lineage>
        <taxon>Bacteria</taxon>
        <taxon>Pseudomonadati</taxon>
        <taxon>Pseudomonadota</taxon>
        <taxon>Alphaproteobacteria</taxon>
        <taxon>Rhodospirillales</taxon>
        <taxon>Rhodovibrionaceae</taxon>
        <taxon>Pelagibius</taxon>
    </lineage>
</organism>
<dbReference type="Proteomes" id="UP000761264">
    <property type="component" value="Unassembled WGS sequence"/>
</dbReference>
<dbReference type="RefSeq" id="WP_167221309.1">
    <property type="nucleotide sequence ID" value="NZ_JAAQPH010000002.1"/>
</dbReference>
<accession>A0A967EWN9</accession>